<gene>
    <name evidence="2" type="ORF">OLC1_LOCUS4504</name>
</gene>
<proteinExistence type="predicted"/>
<dbReference type="InterPro" id="IPR035513">
    <property type="entry name" value="Invertase/methylesterase_inhib"/>
</dbReference>
<feature type="signal peptide" evidence="1">
    <location>
        <begin position="1"/>
        <end position="29"/>
    </location>
</feature>
<dbReference type="Proteomes" id="UP001161247">
    <property type="component" value="Chromosome 2"/>
</dbReference>
<reference evidence="2" key="1">
    <citation type="submission" date="2023-03" db="EMBL/GenBank/DDBJ databases">
        <authorList>
            <person name="Julca I."/>
        </authorList>
    </citation>
    <scope>NUCLEOTIDE SEQUENCE</scope>
</reference>
<dbReference type="Gene3D" id="1.20.140.40">
    <property type="entry name" value="Invertase/pectin methylesterase inhibitor family protein"/>
    <property type="match status" value="1"/>
</dbReference>
<evidence type="ECO:0000313" key="3">
    <source>
        <dbReference type="Proteomes" id="UP001161247"/>
    </source>
</evidence>
<evidence type="ECO:0000313" key="2">
    <source>
        <dbReference type="EMBL" id="CAI9092970.1"/>
    </source>
</evidence>
<organism evidence="2 3">
    <name type="scientific">Oldenlandia corymbosa var. corymbosa</name>
    <dbReference type="NCBI Taxonomy" id="529605"/>
    <lineage>
        <taxon>Eukaryota</taxon>
        <taxon>Viridiplantae</taxon>
        <taxon>Streptophyta</taxon>
        <taxon>Embryophyta</taxon>
        <taxon>Tracheophyta</taxon>
        <taxon>Spermatophyta</taxon>
        <taxon>Magnoliopsida</taxon>
        <taxon>eudicotyledons</taxon>
        <taxon>Gunneridae</taxon>
        <taxon>Pentapetalae</taxon>
        <taxon>asterids</taxon>
        <taxon>lamiids</taxon>
        <taxon>Gentianales</taxon>
        <taxon>Rubiaceae</taxon>
        <taxon>Rubioideae</taxon>
        <taxon>Spermacoceae</taxon>
        <taxon>Hedyotis-Oldenlandia complex</taxon>
        <taxon>Oldenlandia</taxon>
    </lineage>
</organism>
<keyword evidence="3" id="KW-1185">Reference proteome</keyword>
<dbReference type="AlphaFoldDB" id="A0AAV1CDI2"/>
<dbReference type="SUPFAM" id="SSF101148">
    <property type="entry name" value="Plant invertase/pectin methylesterase inhibitor"/>
    <property type="match status" value="1"/>
</dbReference>
<protein>
    <submittedName>
        <fullName evidence="2">OLC1v1028356C1</fullName>
    </submittedName>
</protein>
<name>A0AAV1CDI2_OLDCO</name>
<sequence>MALNHISFPQGFLPIAVLLLAIHGKAALAAVESPFCSQTNPGDERILCNNLVNGAPTWQAALTNVVEAGAKEVAPVKALISNLPKVIPPDFASATKKSMVSTCKESVDMFNGCITKILDNLKGRGPPDVSVDTELSAIFNSLSTCTDGLNEFGADSSQIQKYTDLAYKYASLGLAVSATKPK</sequence>
<keyword evidence="1" id="KW-0732">Signal</keyword>
<feature type="chain" id="PRO_5043639860" evidence="1">
    <location>
        <begin position="30"/>
        <end position="182"/>
    </location>
</feature>
<evidence type="ECO:0000256" key="1">
    <source>
        <dbReference type="SAM" id="SignalP"/>
    </source>
</evidence>
<accession>A0AAV1CDI2</accession>
<dbReference type="EMBL" id="OX459119">
    <property type="protein sequence ID" value="CAI9092970.1"/>
    <property type="molecule type" value="Genomic_DNA"/>
</dbReference>